<dbReference type="PANTHER" id="PTHR12547:SF159">
    <property type="entry name" value="CCCH ZINC FINGER-CONTAINING SAC3_GANP_NIN1_MTS3_EIF-3 P25 FAMILY PROTEIN"/>
    <property type="match status" value="1"/>
</dbReference>
<feature type="zinc finger region" description="C3H1-type" evidence="5">
    <location>
        <begin position="46"/>
        <end position="73"/>
    </location>
</feature>
<evidence type="ECO:0000259" key="7">
    <source>
        <dbReference type="PROSITE" id="PS50020"/>
    </source>
</evidence>
<dbReference type="AlphaFoldDB" id="A0AAD5DLC0"/>
<feature type="region of interest" description="Disordered" evidence="6">
    <location>
        <begin position="158"/>
        <end position="179"/>
    </location>
</feature>
<dbReference type="Gene3D" id="2.20.70.10">
    <property type="match status" value="1"/>
</dbReference>
<dbReference type="PANTHER" id="PTHR12547">
    <property type="entry name" value="CCCH ZINC FINGER/TIS11-RELATED"/>
    <property type="match status" value="1"/>
</dbReference>
<dbReference type="SUPFAM" id="SSF51045">
    <property type="entry name" value="WW domain"/>
    <property type="match status" value="1"/>
</dbReference>
<evidence type="ECO:0000256" key="5">
    <source>
        <dbReference type="PROSITE-ProRule" id="PRU00723"/>
    </source>
</evidence>
<dbReference type="InterPro" id="IPR000571">
    <property type="entry name" value="Znf_CCCH"/>
</dbReference>
<keyword evidence="3 5" id="KW-0863">Zinc-finger</keyword>
<dbReference type="GO" id="GO:0010468">
    <property type="term" value="P:regulation of gene expression"/>
    <property type="evidence" value="ECO:0007669"/>
    <property type="project" value="UniProtKB-ARBA"/>
</dbReference>
<dbReference type="Proteomes" id="UP001205105">
    <property type="component" value="Unassembled WGS sequence"/>
</dbReference>
<dbReference type="Pfam" id="PF00642">
    <property type="entry name" value="zf-CCCH"/>
    <property type="match status" value="1"/>
</dbReference>
<sequence>MPPGGGRAAGGGGRGAAGAPGGAPGGRGAAGSADKPRVGFRGTAENAKTRICQRWEAGHCRFGDRCNFAHGDEELRSLPPRGGGRGRGGRGGGEGGYREEGGRGGGRGQGYGGRGGSVANGRTRERDDVAWKAAGCPVPGPAGWTQYRTEGGEAYYHNSKTQETTWDPPEAWKNPPQVN</sequence>
<dbReference type="PROSITE" id="PS01159">
    <property type="entry name" value="WW_DOMAIN_1"/>
    <property type="match status" value="1"/>
</dbReference>
<feature type="compositionally biased region" description="Gly residues" evidence="6">
    <location>
        <begin position="81"/>
        <end position="95"/>
    </location>
</feature>
<evidence type="ECO:0000256" key="1">
    <source>
        <dbReference type="ARBA" id="ARBA00022723"/>
    </source>
</evidence>
<dbReference type="GO" id="GO:0003729">
    <property type="term" value="F:mRNA binding"/>
    <property type="evidence" value="ECO:0007669"/>
    <property type="project" value="InterPro"/>
</dbReference>
<keyword evidence="2" id="KW-0677">Repeat</keyword>
<evidence type="ECO:0000313" key="10">
    <source>
        <dbReference type="Proteomes" id="UP001205105"/>
    </source>
</evidence>
<keyword evidence="10" id="KW-1185">Reference proteome</keyword>
<dbReference type="EMBL" id="JADXDR010000145">
    <property type="protein sequence ID" value="KAI7837705.1"/>
    <property type="molecule type" value="Genomic_DNA"/>
</dbReference>
<evidence type="ECO:0000256" key="3">
    <source>
        <dbReference type="ARBA" id="ARBA00022771"/>
    </source>
</evidence>
<feature type="domain" description="WW" evidence="7">
    <location>
        <begin position="138"/>
        <end position="171"/>
    </location>
</feature>
<dbReference type="InterPro" id="IPR001202">
    <property type="entry name" value="WW_dom"/>
</dbReference>
<feature type="region of interest" description="Disordered" evidence="6">
    <location>
        <begin position="1"/>
        <end position="51"/>
    </location>
</feature>
<dbReference type="Pfam" id="PF00397">
    <property type="entry name" value="WW"/>
    <property type="match status" value="1"/>
</dbReference>
<feature type="domain" description="C3H1-type" evidence="8">
    <location>
        <begin position="46"/>
        <end position="73"/>
    </location>
</feature>
<proteinExistence type="predicted"/>
<reference evidence="9" key="1">
    <citation type="submission" date="2020-11" db="EMBL/GenBank/DDBJ databases">
        <title>Chlorella ohadii genome sequencing and assembly.</title>
        <authorList>
            <person name="Murik O."/>
            <person name="Treves H."/>
            <person name="Kedem I."/>
            <person name="Shotland Y."/>
            <person name="Kaplan A."/>
        </authorList>
    </citation>
    <scope>NUCLEOTIDE SEQUENCE</scope>
    <source>
        <strain evidence="9">1</strain>
    </source>
</reference>
<dbReference type="SUPFAM" id="SSF90229">
    <property type="entry name" value="CCCH zinc finger"/>
    <property type="match status" value="1"/>
</dbReference>
<gene>
    <name evidence="9" type="ORF">COHA_008498</name>
</gene>
<dbReference type="CDD" id="cd00201">
    <property type="entry name" value="WW"/>
    <property type="match status" value="1"/>
</dbReference>
<feature type="compositionally biased region" description="Gly residues" evidence="6">
    <location>
        <begin position="103"/>
        <end position="118"/>
    </location>
</feature>
<evidence type="ECO:0000256" key="2">
    <source>
        <dbReference type="ARBA" id="ARBA00022737"/>
    </source>
</evidence>
<dbReference type="FunFam" id="4.10.1000.10:FF:000003">
    <property type="entry name" value="Zinc finger CCCH domain-containing protein"/>
    <property type="match status" value="1"/>
</dbReference>
<organism evidence="9 10">
    <name type="scientific">Chlorella ohadii</name>
    <dbReference type="NCBI Taxonomy" id="2649997"/>
    <lineage>
        <taxon>Eukaryota</taxon>
        <taxon>Viridiplantae</taxon>
        <taxon>Chlorophyta</taxon>
        <taxon>core chlorophytes</taxon>
        <taxon>Trebouxiophyceae</taxon>
        <taxon>Chlorellales</taxon>
        <taxon>Chlorellaceae</taxon>
        <taxon>Chlorella clade</taxon>
        <taxon>Chlorella</taxon>
    </lineage>
</organism>
<dbReference type="PROSITE" id="PS50103">
    <property type="entry name" value="ZF_C3H1"/>
    <property type="match status" value="1"/>
</dbReference>
<dbReference type="GO" id="GO:0008270">
    <property type="term" value="F:zinc ion binding"/>
    <property type="evidence" value="ECO:0007669"/>
    <property type="project" value="UniProtKB-KW"/>
</dbReference>
<dbReference type="Gene3D" id="4.10.1000.10">
    <property type="entry name" value="Zinc finger, CCCH-type"/>
    <property type="match status" value="1"/>
</dbReference>
<dbReference type="SMART" id="SM00456">
    <property type="entry name" value="WW"/>
    <property type="match status" value="1"/>
</dbReference>
<protein>
    <submittedName>
        <fullName evidence="9">Uncharacterized protein</fullName>
    </submittedName>
</protein>
<dbReference type="InterPro" id="IPR036020">
    <property type="entry name" value="WW_dom_sf"/>
</dbReference>
<dbReference type="InterPro" id="IPR045877">
    <property type="entry name" value="ZFP36-like"/>
</dbReference>
<evidence type="ECO:0000256" key="4">
    <source>
        <dbReference type="ARBA" id="ARBA00022833"/>
    </source>
</evidence>
<feature type="region of interest" description="Disordered" evidence="6">
    <location>
        <begin position="72"/>
        <end position="126"/>
    </location>
</feature>
<evidence type="ECO:0000313" key="9">
    <source>
        <dbReference type="EMBL" id="KAI7837705.1"/>
    </source>
</evidence>
<comment type="caution">
    <text evidence="9">The sequence shown here is derived from an EMBL/GenBank/DDBJ whole genome shotgun (WGS) entry which is preliminary data.</text>
</comment>
<keyword evidence="1 5" id="KW-0479">Metal-binding</keyword>
<name>A0AAD5DLC0_9CHLO</name>
<keyword evidence="4 5" id="KW-0862">Zinc</keyword>
<evidence type="ECO:0000256" key="6">
    <source>
        <dbReference type="SAM" id="MobiDB-lite"/>
    </source>
</evidence>
<dbReference type="PROSITE" id="PS50020">
    <property type="entry name" value="WW_DOMAIN_2"/>
    <property type="match status" value="1"/>
</dbReference>
<feature type="compositionally biased region" description="Gly residues" evidence="6">
    <location>
        <begin position="1"/>
        <end position="29"/>
    </location>
</feature>
<dbReference type="GO" id="GO:0051252">
    <property type="term" value="P:regulation of RNA metabolic process"/>
    <property type="evidence" value="ECO:0007669"/>
    <property type="project" value="UniProtKB-ARBA"/>
</dbReference>
<dbReference type="InterPro" id="IPR036855">
    <property type="entry name" value="Znf_CCCH_sf"/>
</dbReference>
<dbReference type="SMART" id="SM00356">
    <property type="entry name" value="ZnF_C3H1"/>
    <property type="match status" value="1"/>
</dbReference>
<evidence type="ECO:0000259" key="8">
    <source>
        <dbReference type="PROSITE" id="PS50103"/>
    </source>
</evidence>
<accession>A0AAD5DLC0</accession>